<dbReference type="OrthoDB" id="662072at2"/>
<dbReference type="EMBL" id="CP032489">
    <property type="protein sequence ID" value="AYD46789.1"/>
    <property type="molecule type" value="Genomic_DNA"/>
</dbReference>
<dbReference type="PROSITE" id="PS51352">
    <property type="entry name" value="THIOREDOXIN_2"/>
    <property type="match status" value="1"/>
</dbReference>
<protein>
    <recommendedName>
        <fullName evidence="2">Thioredoxin domain-containing protein</fullName>
    </recommendedName>
</protein>
<keyword evidence="4" id="KW-1185">Reference proteome</keyword>
<name>A0A386HMD6_9BACT</name>
<gene>
    <name evidence="3" type="ORF">D6B99_03660</name>
</gene>
<dbReference type="InterPro" id="IPR013766">
    <property type="entry name" value="Thioredoxin_domain"/>
</dbReference>
<dbReference type="Proteomes" id="UP000266118">
    <property type="component" value="Chromosome"/>
</dbReference>
<reference evidence="3 4" key="1">
    <citation type="submission" date="2018-09" db="EMBL/GenBank/DDBJ databases">
        <title>Arachidicoccus sp. nov., a bacterium isolated from soil.</title>
        <authorList>
            <person name="Weon H.-Y."/>
            <person name="Kwon S.-W."/>
            <person name="Lee S.A."/>
        </authorList>
    </citation>
    <scope>NUCLEOTIDE SEQUENCE [LARGE SCALE GENOMIC DNA]</scope>
    <source>
        <strain evidence="3 4">KIS59-12</strain>
    </source>
</reference>
<dbReference type="KEGG" id="ark:D6B99_03660"/>
<dbReference type="InterPro" id="IPR036249">
    <property type="entry name" value="Thioredoxin-like_sf"/>
</dbReference>
<feature type="chain" id="PRO_5017336509" description="Thioredoxin domain-containing protein" evidence="1">
    <location>
        <begin position="34"/>
        <end position="179"/>
    </location>
</feature>
<dbReference type="SUPFAM" id="SSF52833">
    <property type="entry name" value="Thioredoxin-like"/>
    <property type="match status" value="1"/>
</dbReference>
<organism evidence="3 4">
    <name type="scientific">Arachidicoccus soli</name>
    <dbReference type="NCBI Taxonomy" id="2341117"/>
    <lineage>
        <taxon>Bacteria</taxon>
        <taxon>Pseudomonadati</taxon>
        <taxon>Bacteroidota</taxon>
        <taxon>Chitinophagia</taxon>
        <taxon>Chitinophagales</taxon>
        <taxon>Chitinophagaceae</taxon>
        <taxon>Arachidicoccus</taxon>
    </lineage>
</organism>
<accession>A0A386HMD6</accession>
<evidence type="ECO:0000313" key="3">
    <source>
        <dbReference type="EMBL" id="AYD46789.1"/>
    </source>
</evidence>
<evidence type="ECO:0000259" key="2">
    <source>
        <dbReference type="PROSITE" id="PS51352"/>
    </source>
</evidence>
<dbReference type="Gene3D" id="3.40.30.10">
    <property type="entry name" value="Glutaredoxin"/>
    <property type="match status" value="1"/>
</dbReference>
<feature type="domain" description="Thioredoxin" evidence="2">
    <location>
        <begin position="42"/>
        <end position="179"/>
    </location>
</feature>
<dbReference type="AlphaFoldDB" id="A0A386HMD6"/>
<sequence>MYNQEKLNKNKKVFMKYLFAICTMVFLFGTVSAQTYDSIPPYQKDSTLPKFLLLREDSSWFNTAQIPKRTPVVITFFNPSCEHCEHEATILSKQMSKLKNVYFIWATYEGSFAEINEFAKKYHLSDYKNIHFFKDVNFLIPSFYRLRMTPYMAAYNKHGKLVKTWDAGASPEELVEMFK</sequence>
<proteinExistence type="predicted"/>
<evidence type="ECO:0000256" key="1">
    <source>
        <dbReference type="SAM" id="SignalP"/>
    </source>
</evidence>
<evidence type="ECO:0000313" key="4">
    <source>
        <dbReference type="Proteomes" id="UP000266118"/>
    </source>
</evidence>
<feature type="signal peptide" evidence="1">
    <location>
        <begin position="1"/>
        <end position="33"/>
    </location>
</feature>
<keyword evidence="1" id="KW-0732">Signal</keyword>